<protein>
    <recommendedName>
        <fullName evidence="3">DDE-1 domain-containing protein</fullName>
    </recommendedName>
</protein>
<dbReference type="Proteomes" id="UP001159363">
    <property type="component" value="Chromosome X"/>
</dbReference>
<name>A0ABQ9HQI5_9NEOP</name>
<accession>A0ABQ9HQI5</accession>
<keyword evidence="2" id="KW-0812">Transmembrane</keyword>
<dbReference type="InterPro" id="IPR004875">
    <property type="entry name" value="DDE_SF_endonuclease_dom"/>
</dbReference>
<evidence type="ECO:0000256" key="1">
    <source>
        <dbReference type="SAM" id="MobiDB-lite"/>
    </source>
</evidence>
<feature type="domain" description="DDE-1" evidence="3">
    <location>
        <begin position="37"/>
        <end position="103"/>
    </location>
</feature>
<dbReference type="Pfam" id="PF03184">
    <property type="entry name" value="DDE_1"/>
    <property type="match status" value="1"/>
</dbReference>
<dbReference type="EMBL" id="JARBHB010000004">
    <property type="protein sequence ID" value="KAJ8886341.1"/>
    <property type="molecule type" value="Genomic_DNA"/>
</dbReference>
<proteinExistence type="predicted"/>
<keyword evidence="2" id="KW-1133">Transmembrane helix</keyword>
<organism evidence="4 5">
    <name type="scientific">Dryococelus australis</name>
    <dbReference type="NCBI Taxonomy" id="614101"/>
    <lineage>
        <taxon>Eukaryota</taxon>
        <taxon>Metazoa</taxon>
        <taxon>Ecdysozoa</taxon>
        <taxon>Arthropoda</taxon>
        <taxon>Hexapoda</taxon>
        <taxon>Insecta</taxon>
        <taxon>Pterygota</taxon>
        <taxon>Neoptera</taxon>
        <taxon>Polyneoptera</taxon>
        <taxon>Phasmatodea</taxon>
        <taxon>Verophasmatodea</taxon>
        <taxon>Anareolatae</taxon>
        <taxon>Phasmatidae</taxon>
        <taxon>Eurycanthinae</taxon>
        <taxon>Dryococelus</taxon>
    </lineage>
</organism>
<keyword evidence="2" id="KW-0472">Membrane</keyword>
<feature type="compositionally biased region" description="Basic residues" evidence="1">
    <location>
        <begin position="170"/>
        <end position="179"/>
    </location>
</feature>
<evidence type="ECO:0000313" key="5">
    <source>
        <dbReference type="Proteomes" id="UP001159363"/>
    </source>
</evidence>
<dbReference type="CDD" id="cd15517">
    <property type="entry name" value="PHD_TCF19_like"/>
    <property type="match status" value="1"/>
</dbReference>
<dbReference type="SUPFAM" id="SSF57903">
    <property type="entry name" value="FYVE/PHD zinc finger"/>
    <property type="match status" value="1"/>
</dbReference>
<evidence type="ECO:0000313" key="4">
    <source>
        <dbReference type="EMBL" id="KAJ8886341.1"/>
    </source>
</evidence>
<gene>
    <name evidence="4" type="ORF">PR048_012552</name>
</gene>
<sequence>MRPLVSRQGSATVSRDSMELLAEAMLGTTTHAGATRLIDSNNAHTRNSNVIAKAKQNHVTIICLPPHSSHNMQPLDAGFIFPLKSNNAREIENFLKQNDTCEKPHPSSFKLTLQHHMPSILRVQHHRLVLLRSQHRTPLLLQLLGLCYRPRLQQFQHPRLTKTCQNKSVNKTRPKKRKTARLESSEEDYFSHTFSLEDSSDGKDDIDDNDAECIFSAGLWSEDKSGEEWRQCRKCYMWTHQNCGANDKFICPNCLKATMFDVKYRAVSVKTLVIDDNSEAATRSNPIRKYSYNVQLELTIRTYVIIGRVHAYESAASMVCSPASLHLSQCYIKHNLPNNMGHVPYERNIALVTSNSKRSYASSNNVGGEINEGMHGFYLTNTVFAIVFIAGVFSIGITSFFVRSDINE</sequence>
<comment type="caution">
    <text evidence="4">The sequence shown here is derived from an EMBL/GenBank/DDBJ whole genome shotgun (WGS) entry which is preliminary data.</text>
</comment>
<feature type="region of interest" description="Disordered" evidence="1">
    <location>
        <begin position="165"/>
        <end position="184"/>
    </location>
</feature>
<keyword evidence="5" id="KW-1185">Reference proteome</keyword>
<evidence type="ECO:0000259" key="3">
    <source>
        <dbReference type="Pfam" id="PF03184"/>
    </source>
</evidence>
<reference evidence="4 5" key="1">
    <citation type="submission" date="2023-02" db="EMBL/GenBank/DDBJ databases">
        <title>LHISI_Scaffold_Assembly.</title>
        <authorList>
            <person name="Stuart O.P."/>
            <person name="Cleave R."/>
            <person name="Magrath M.J.L."/>
            <person name="Mikheyev A.S."/>
        </authorList>
    </citation>
    <scope>NUCLEOTIDE SEQUENCE [LARGE SCALE GENOMIC DNA]</scope>
    <source>
        <strain evidence="4">Daus_M_001</strain>
        <tissue evidence="4">Leg muscle</tissue>
    </source>
</reference>
<feature type="transmembrane region" description="Helical" evidence="2">
    <location>
        <begin position="383"/>
        <end position="402"/>
    </location>
</feature>
<dbReference type="InterPro" id="IPR011011">
    <property type="entry name" value="Znf_FYVE_PHD"/>
</dbReference>
<evidence type="ECO:0000256" key="2">
    <source>
        <dbReference type="SAM" id="Phobius"/>
    </source>
</evidence>